<name>A0AAV5VEN6_9BILA</name>
<comment type="caution">
    <text evidence="2">The sequence shown here is derived from an EMBL/GenBank/DDBJ whole genome shotgun (WGS) entry which is preliminary data.</text>
</comment>
<gene>
    <name evidence="2" type="ORF">PFISCL1PPCAC_7677</name>
</gene>
<protein>
    <submittedName>
        <fullName evidence="2">Uncharacterized protein</fullName>
    </submittedName>
</protein>
<dbReference type="Proteomes" id="UP001432322">
    <property type="component" value="Unassembled WGS sequence"/>
</dbReference>
<sequence>KRSGLNFFRMSKALMCSSSVLSPPTDQLKPLNWIAMATTSSPSAPAPFPAVSESPIAAMMSMSAGLSECTEVGTVLDLFIRSASHDQLGAPRSRYDSTTEAKKHSDNT</sequence>
<feature type="non-terminal residue" evidence="2">
    <location>
        <position position="1"/>
    </location>
</feature>
<evidence type="ECO:0000313" key="3">
    <source>
        <dbReference type="Proteomes" id="UP001432322"/>
    </source>
</evidence>
<dbReference type="AlphaFoldDB" id="A0AAV5VEN6"/>
<feature type="non-terminal residue" evidence="2">
    <location>
        <position position="108"/>
    </location>
</feature>
<feature type="region of interest" description="Disordered" evidence="1">
    <location>
        <begin position="87"/>
        <end position="108"/>
    </location>
</feature>
<accession>A0AAV5VEN6</accession>
<proteinExistence type="predicted"/>
<keyword evidence="3" id="KW-1185">Reference proteome</keyword>
<feature type="compositionally biased region" description="Basic and acidic residues" evidence="1">
    <location>
        <begin position="93"/>
        <end position="108"/>
    </location>
</feature>
<dbReference type="EMBL" id="BTSY01000002">
    <property type="protein sequence ID" value="GMT16380.1"/>
    <property type="molecule type" value="Genomic_DNA"/>
</dbReference>
<reference evidence="2" key="1">
    <citation type="submission" date="2023-10" db="EMBL/GenBank/DDBJ databases">
        <title>Genome assembly of Pristionchus species.</title>
        <authorList>
            <person name="Yoshida K."/>
            <person name="Sommer R.J."/>
        </authorList>
    </citation>
    <scope>NUCLEOTIDE SEQUENCE</scope>
    <source>
        <strain evidence="2">RS5133</strain>
    </source>
</reference>
<evidence type="ECO:0000256" key="1">
    <source>
        <dbReference type="SAM" id="MobiDB-lite"/>
    </source>
</evidence>
<evidence type="ECO:0000313" key="2">
    <source>
        <dbReference type="EMBL" id="GMT16380.1"/>
    </source>
</evidence>
<organism evidence="2 3">
    <name type="scientific">Pristionchus fissidentatus</name>
    <dbReference type="NCBI Taxonomy" id="1538716"/>
    <lineage>
        <taxon>Eukaryota</taxon>
        <taxon>Metazoa</taxon>
        <taxon>Ecdysozoa</taxon>
        <taxon>Nematoda</taxon>
        <taxon>Chromadorea</taxon>
        <taxon>Rhabditida</taxon>
        <taxon>Rhabditina</taxon>
        <taxon>Diplogasteromorpha</taxon>
        <taxon>Diplogasteroidea</taxon>
        <taxon>Neodiplogasteridae</taxon>
        <taxon>Pristionchus</taxon>
    </lineage>
</organism>